<keyword evidence="1" id="KW-0175">Coiled coil</keyword>
<dbReference type="OrthoDB" id="49395at2759"/>
<dbReference type="AlphaFoldDB" id="A0A8S1HGM4"/>
<dbReference type="GO" id="GO:0031122">
    <property type="term" value="P:cytoplasmic microtubule organization"/>
    <property type="evidence" value="ECO:0007669"/>
    <property type="project" value="InterPro"/>
</dbReference>
<feature type="domain" description="Hook C-terminal" evidence="4">
    <location>
        <begin position="252"/>
        <end position="721"/>
    </location>
</feature>
<keyword evidence="3" id="KW-1133">Transmembrane helix</keyword>
<feature type="region of interest" description="Disordered" evidence="2">
    <location>
        <begin position="1"/>
        <end position="36"/>
    </location>
</feature>
<sequence>MALESDTDSVVRDSSSDIENRVNAGPSKPPPSPEELAEMKNELQKLASWFHGFPGFHRARQLDLEDPIAMCNCHVFAEFLHLIKERTFDDAWLNTIVKGNSVTNNHVKRSAIRKLMRQLTNYITIELGCRVETERWNHQDAFINGTVETDLPVVLNLATLIVGVAHFGPTAKKIVPYSSELTSTAPDCMRIVANMVKEVLTEIPALGTLKGGDDDDNDAVAASEAAVSDRLNESSFRISSGSEVVESYQLQKLTTQLSETARERDKLALELETMQVALRESEMAAKASTSDPAITFLEDQNKNLKERLRESEDKHSEQEGLLDSLRTSVKELTENNTRLMTENRDVSQLKSEIQSLRDELEISRDQLGKSRVDSERRKQIEKELKERDAQIKLQQSRLDHYITKSTAESADRDQIKTLRQQIGNLNGTIESLEGKLVHSEKQISELENELVKMKERNNALESRKEELTIERNELQNKLLDVQASDSNTERSLHDSLGADNELLNNNSFERQKLEVENKRLHERVQELEGLEQLQGEVSILKNRNATLEGDAQLAEKRRDDLMVQIADLQQKLDSSQLTVQGGVADLTIQLEKALIEGQKSKDVAERTERRLNDLEDELEKKVKENEKLHRGLEGAKMVIDDLESHVKVVDEDGGKTSVQQFRQLQMDNEQKEKRIRQLEEELENGKRKYEEETRLVATGFHAAVLDRNRDAMTSTTTTPQRRTVGGGTVGSPDVDGANGQPAAFLTRQKMHQALPWSGRLLRGVLIFLMSFLIMATMLFSVHQYHESGPPMS</sequence>
<dbReference type="Pfam" id="PF05622">
    <property type="entry name" value="HOOK"/>
    <property type="match status" value="1"/>
</dbReference>
<dbReference type="Gene3D" id="1.10.287.1490">
    <property type="match status" value="1"/>
</dbReference>
<organism evidence="5 6">
    <name type="scientific">Caenorhabditis auriculariae</name>
    <dbReference type="NCBI Taxonomy" id="2777116"/>
    <lineage>
        <taxon>Eukaryota</taxon>
        <taxon>Metazoa</taxon>
        <taxon>Ecdysozoa</taxon>
        <taxon>Nematoda</taxon>
        <taxon>Chromadorea</taxon>
        <taxon>Rhabditida</taxon>
        <taxon>Rhabditina</taxon>
        <taxon>Rhabditomorpha</taxon>
        <taxon>Rhabditoidea</taxon>
        <taxon>Rhabditidae</taxon>
        <taxon>Peloderinae</taxon>
        <taxon>Caenorhabditis</taxon>
    </lineage>
</organism>
<feature type="coiled-coil region" evidence="1">
    <location>
        <begin position="661"/>
        <end position="695"/>
    </location>
</feature>
<keyword evidence="3" id="KW-0812">Transmembrane</keyword>
<keyword evidence="3" id="KW-0472">Membrane</keyword>
<evidence type="ECO:0000313" key="5">
    <source>
        <dbReference type="EMBL" id="CAD6194405.1"/>
    </source>
</evidence>
<dbReference type="Gene3D" id="1.10.418.10">
    <property type="entry name" value="Calponin-like domain"/>
    <property type="match status" value="1"/>
</dbReference>
<accession>A0A8S1HGM4</accession>
<comment type="caution">
    <text evidence="5">The sequence shown here is derived from an EMBL/GenBank/DDBJ whole genome shotgun (WGS) entry which is preliminary data.</text>
</comment>
<dbReference type="SUPFAM" id="SSF116907">
    <property type="entry name" value="Hook domain"/>
    <property type="match status" value="1"/>
</dbReference>
<dbReference type="GO" id="GO:0005856">
    <property type="term" value="C:cytoskeleton"/>
    <property type="evidence" value="ECO:0007669"/>
    <property type="project" value="TreeGrafter"/>
</dbReference>
<feature type="coiled-coil region" evidence="1">
    <location>
        <begin position="294"/>
        <end position="484"/>
    </location>
</feature>
<name>A0A8S1HGM4_9PELO</name>
<evidence type="ECO:0000313" key="6">
    <source>
        <dbReference type="Proteomes" id="UP000835052"/>
    </source>
</evidence>
<evidence type="ECO:0000256" key="3">
    <source>
        <dbReference type="SAM" id="Phobius"/>
    </source>
</evidence>
<evidence type="ECO:0000256" key="2">
    <source>
        <dbReference type="SAM" id="MobiDB-lite"/>
    </source>
</evidence>
<dbReference type="GO" id="GO:0005200">
    <property type="term" value="F:structural constituent of cytoskeleton"/>
    <property type="evidence" value="ECO:0007669"/>
    <property type="project" value="TreeGrafter"/>
</dbReference>
<keyword evidence="6" id="KW-1185">Reference proteome</keyword>
<dbReference type="PANTHER" id="PTHR47357:SF1">
    <property type="entry name" value="SPINDLE POLE BODY COMPONENT 110"/>
    <property type="match status" value="1"/>
</dbReference>
<feature type="transmembrane region" description="Helical" evidence="3">
    <location>
        <begin position="760"/>
        <end position="781"/>
    </location>
</feature>
<feature type="region of interest" description="Disordered" evidence="2">
    <location>
        <begin position="712"/>
        <end position="735"/>
    </location>
</feature>
<dbReference type="Proteomes" id="UP000835052">
    <property type="component" value="Unassembled WGS sequence"/>
</dbReference>
<feature type="coiled-coil region" evidence="1">
    <location>
        <begin position="510"/>
        <end position="631"/>
    </location>
</feature>
<gene>
    <name evidence="5" type="ORF">CAUJ_LOCUS10324</name>
</gene>
<dbReference type="GO" id="GO:0008017">
    <property type="term" value="F:microtubule binding"/>
    <property type="evidence" value="ECO:0007669"/>
    <property type="project" value="InterPro"/>
</dbReference>
<dbReference type="EMBL" id="CAJGYM010000044">
    <property type="protein sequence ID" value="CAD6194405.1"/>
    <property type="molecule type" value="Genomic_DNA"/>
</dbReference>
<dbReference type="PANTHER" id="PTHR47357">
    <property type="entry name" value="COP1-INTERACTIVE PROTEIN 1"/>
    <property type="match status" value="1"/>
</dbReference>
<evidence type="ECO:0000256" key="1">
    <source>
        <dbReference type="SAM" id="Coils"/>
    </source>
</evidence>
<dbReference type="InterPro" id="IPR008636">
    <property type="entry name" value="Hook_C"/>
</dbReference>
<protein>
    <recommendedName>
        <fullName evidence="4">Hook C-terminal domain-containing protein</fullName>
    </recommendedName>
</protein>
<reference evidence="5" key="1">
    <citation type="submission" date="2020-10" db="EMBL/GenBank/DDBJ databases">
        <authorList>
            <person name="Kikuchi T."/>
        </authorList>
    </citation>
    <scope>NUCLEOTIDE SEQUENCE</scope>
    <source>
        <strain evidence="5">NKZ352</strain>
    </source>
</reference>
<evidence type="ECO:0000259" key="4">
    <source>
        <dbReference type="Pfam" id="PF05622"/>
    </source>
</evidence>
<feature type="compositionally biased region" description="Low complexity" evidence="2">
    <location>
        <begin position="713"/>
        <end position="723"/>
    </location>
</feature>
<feature type="compositionally biased region" description="Basic and acidic residues" evidence="2">
    <location>
        <begin position="9"/>
        <end position="20"/>
    </location>
</feature>
<dbReference type="InterPro" id="IPR036872">
    <property type="entry name" value="CH_dom_sf"/>
</dbReference>
<proteinExistence type="predicted"/>